<protein>
    <submittedName>
        <fullName evidence="2">Integrase core domain-containing protein</fullName>
    </submittedName>
</protein>
<accession>A0ABW6KLL7</accession>
<comment type="caution">
    <text evidence="2">The sequence shown here is derived from an EMBL/GenBank/DDBJ whole genome shotgun (WGS) entry which is preliminary data.</text>
</comment>
<dbReference type="RefSeq" id="WP_388343147.1">
    <property type="nucleotide sequence ID" value="NZ_JBIAFJ010000002.1"/>
</dbReference>
<evidence type="ECO:0000313" key="2">
    <source>
        <dbReference type="EMBL" id="MFE9168770.1"/>
    </source>
</evidence>
<feature type="domain" description="Integrase catalytic" evidence="1">
    <location>
        <begin position="137"/>
        <end position="201"/>
    </location>
</feature>
<dbReference type="EMBL" id="JBIAFJ010000002">
    <property type="protein sequence ID" value="MFE9168770.1"/>
    <property type="molecule type" value="Genomic_DNA"/>
</dbReference>
<evidence type="ECO:0000259" key="1">
    <source>
        <dbReference type="Pfam" id="PF13683"/>
    </source>
</evidence>
<keyword evidence="3" id="KW-1185">Reference proteome</keyword>
<sequence length="235" mass="25521">MGSVVADQRPTPGHISLMIKEGWGLYDDADRWARRTVSRVTGRAVIQAVALPTRAGGRRGSGREQGRFAQGGEKVVGKAGFAGGARAGVQGDPAGRRMVGGQGGMRVDGVVVRVDDHGDGRRWHGESFDAVFAADGIEAVWTASRALRMNAHGERGVGTLRREVLDHPLIWNETHALQVLDAYARHHNCHRPHQARGQLPPLAQQYPAPKTDLTKHRVLRRRVLGGVINEYGYAA</sequence>
<dbReference type="Proteomes" id="UP001601197">
    <property type="component" value="Unassembled WGS sequence"/>
</dbReference>
<gene>
    <name evidence="2" type="ORF">ACFYNZ_04440</name>
</gene>
<dbReference type="SUPFAM" id="SSF53098">
    <property type="entry name" value="Ribonuclease H-like"/>
    <property type="match status" value="1"/>
</dbReference>
<reference evidence="2 3" key="1">
    <citation type="submission" date="2024-10" db="EMBL/GenBank/DDBJ databases">
        <title>The Natural Products Discovery Center: Release of the First 8490 Sequenced Strains for Exploring Actinobacteria Biosynthetic Diversity.</title>
        <authorList>
            <person name="Kalkreuter E."/>
            <person name="Kautsar S.A."/>
            <person name="Yang D."/>
            <person name="Bader C.D."/>
            <person name="Teijaro C.N."/>
            <person name="Fluegel L."/>
            <person name="Davis C.M."/>
            <person name="Simpson J.R."/>
            <person name="Lauterbach L."/>
            <person name="Steele A.D."/>
            <person name="Gui C."/>
            <person name="Meng S."/>
            <person name="Li G."/>
            <person name="Viehrig K."/>
            <person name="Ye F."/>
            <person name="Su P."/>
            <person name="Kiefer A.F."/>
            <person name="Nichols A."/>
            <person name="Cepeda A.J."/>
            <person name="Yan W."/>
            <person name="Fan B."/>
            <person name="Jiang Y."/>
            <person name="Adhikari A."/>
            <person name="Zheng C.-J."/>
            <person name="Schuster L."/>
            <person name="Cowan T.M."/>
            <person name="Smanski M.J."/>
            <person name="Chevrette M.G."/>
            <person name="De Carvalho L.P.S."/>
            <person name="Shen B."/>
        </authorList>
    </citation>
    <scope>NUCLEOTIDE SEQUENCE [LARGE SCALE GENOMIC DNA]</scope>
    <source>
        <strain evidence="2 3">NPDC007147</strain>
    </source>
</reference>
<evidence type="ECO:0000313" key="3">
    <source>
        <dbReference type="Proteomes" id="UP001601197"/>
    </source>
</evidence>
<proteinExistence type="predicted"/>
<organism evidence="2 3">
    <name type="scientific">Streptomyces kebangsaanensis</name>
    <dbReference type="NCBI Taxonomy" id="864058"/>
    <lineage>
        <taxon>Bacteria</taxon>
        <taxon>Bacillati</taxon>
        <taxon>Actinomycetota</taxon>
        <taxon>Actinomycetes</taxon>
        <taxon>Kitasatosporales</taxon>
        <taxon>Streptomycetaceae</taxon>
        <taxon>Streptomyces</taxon>
    </lineage>
</organism>
<dbReference type="InterPro" id="IPR012337">
    <property type="entry name" value="RNaseH-like_sf"/>
</dbReference>
<dbReference type="Pfam" id="PF13683">
    <property type="entry name" value="rve_3"/>
    <property type="match status" value="1"/>
</dbReference>
<name>A0ABW6KLL7_9ACTN</name>
<dbReference type="InterPro" id="IPR001584">
    <property type="entry name" value="Integrase_cat-core"/>
</dbReference>